<dbReference type="PANTHER" id="PTHR12318:SF0">
    <property type="entry name" value="ACYL-COENZYME A DIPHOSPHATASE NUDT19"/>
    <property type="match status" value="1"/>
</dbReference>
<accession>A0A7W8AI70</accession>
<evidence type="ECO:0000256" key="6">
    <source>
        <dbReference type="ARBA" id="ARBA00023211"/>
    </source>
</evidence>
<evidence type="ECO:0000256" key="7">
    <source>
        <dbReference type="SAM" id="MobiDB-lite"/>
    </source>
</evidence>
<dbReference type="Gene3D" id="3.90.79.10">
    <property type="entry name" value="Nucleoside Triphosphate Pyrophosphohydrolase"/>
    <property type="match status" value="1"/>
</dbReference>
<keyword evidence="6" id="KW-0464">Manganese</keyword>
<evidence type="ECO:0000259" key="8">
    <source>
        <dbReference type="PROSITE" id="PS51462"/>
    </source>
</evidence>
<keyword evidence="5" id="KW-0460">Magnesium</keyword>
<dbReference type="SUPFAM" id="SSF55811">
    <property type="entry name" value="Nudix"/>
    <property type="match status" value="1"/>
</dbReference>
<feature type="compositionally biased region" description="Basic and acidic residues" evidence="7">
    <location>
        <begin position="1"/>
        <end position="18"/>
    </location>
</feature>
<evidence type="ECO:0000256" key="4">
    <source>
        <dbReference type="ARBA" id="ARBA00022801"/>
    </source>
</evidence>
<evidence type="ECO:0000313" key="9">
    <source>
        <dbReference type="EMBL" id="MBB5090862.1"/>
    </source>
</evidence>
<evidence type="ECO:0000256" key="5">
    <source>
        <dbReference type="ARBA" id="ARBA00022842"/>
    </source>
</evidence>
<name>A0A7W8AI70_9HYPH</name>
<evidence type="ECO:0000256" key="2">
    <source>
        <dbReference type="ARBA" id="ARBA00001946"/>
    </source>
</evidence>
<dbReference type="AlphaFoldDB" id="A0A7W8AI70"/>
<protein>
    <submittedName>
        <fullName evidence="9">8-oxo-dGTP pyrophosphatase MutT (NUDIX family)</fullName>
    </submittedName>
</protein>
<organism evidence="9 10">
    <name type="scientific">Pseudochrobactrum saccharolyticum</name>
    <dbReference type="NCBI Taxonomy" id="354352"/>
    <lineage>
        <taxon>Bacteria</taxon>
        <taxon>Pseudomonadati</taxon>
        <taxon>Pseudomonadota</taxon>
        <taxon>Alphaproteobacteria</taxon>
        <taxon>Hyphomicrobiales</taxon>
        <taxon>Brucellaceae</taxon>
        <taxon>Pseudochrobactrum</taxon>
    </lineage>
</organism>
<dbReference type="PROSITE" id="PS51462">
    <property type="entry name" value="NUDIX"/>
    <property type="match status" value="1"/>
</dbReference>
<keyword evidence="4" id="KW-0378">Hydrolase</keyword>
<evidence type="ECO:0000256" key="1">
    <source>
        <dbReference type="ARBA" id="ARBA00001936"/>
    </source>
</evidence>
<comment type="cofactor">
    <cofactor evidence="1">
        <name>Mn(2+)</name>
        <dbReference type="ChEBI" id="CHEBI:29035"/>
    </cofactor>
</comment>
<dbReference type="PANTHER" id="PTHR12318">
    <property type="entry name" value="TESTOSTERONE-REGULATED PROTEIN RP2"/>
    <property type="match status" value="1"/>
</dbReference>
<dbReference type="CDD" id="cd18870">
    <property type="entry name" value="NUDIX_AcylCoAdiphos_Nudt19"/>
    <property type="match status" value="1"/>
</dbReference>
<dbReference type="InterPro" id="IPR039121">
    <property type="entry name" value="NUDT19"/>
</dbReference>
<feature type="region of interest" description="Disordered" evidence="7">
    <location>
        <begin position="1"/>
        <end position="28"/>
    </location>
</feature>
<comment type="cofactor">
    <cofactor evidence="2">
        <name>Mg(2+)</name>
        <dbReference type="ChEBI" id="CHEBI:18420"/>
    </cofactor>
</comment>
<dbReference type="GO" id="GO:0046872">
    <property type="term" value="F:metal ion binding"/>
    <property type="evidence" value="ECO:0007669"/>
    <property type="project" value="UniProtKB-KW"/>
</dbReference>
<sequence length="269" mass="30089">MSGHKTDHALQDMHRPDDAAALSNQGTATSRIIRPRDAASLILIDRNGNEPRILMGRRARAMHFMPDMFVFPGGGTEAQDGRINAANSLRPQDEAKLLAGLGKRASTQRARALAMTAIRETYEETGLLLGTPHDDAQTHPWTGFARSNHLPDLSQLRYVARAITPPGHVRRYDARFFASFLDEISPELPARNSNPADISAIESSAYNEPELSDLKFVSFSEAFNLNIAAITRIILRDIEKLLLEDRDLSSIYPVPFYRKRHGRHVREVI</sequence>
<comment type="caution">
    <text evidence="9">The sequence shown here is derived from an EMBL/GenBank/DDBJ whole genome shotgun (WGS) entry which is preliminary data.</text>
</comment>
<keyword evidence="3" id="KW-0479">Metal-binding</keyword>
<proteinExistence type="predicted"/>
<dbReference type="EMBL" id="JACHIL010000002">
    <property type="protein sequence ID" value="MBB5090862.1"/>
    <property type="molecule type" value="Genomic_DNA"/>
</dbReference>
<evidence type="ECO:0000256" key="3">
    <source>
        <dbReference type="ARBA" id="ARBA00022723"/>
    </source>
</evidence>
<reference evidence="9 10" key="1">
    <citation type="submission" date="2020-08" db="EMBL/GenBank/DDBJ databases">
        <title>Genomic Encyclopedia of Type Strains, Phase IV (KMG-IV): sequencing the most valuable type-strain genomes for metagenomic binning, comparative biology and taxonomic classification.</title>
        <authorList>
            <person name="Goeker M."/>
        </authorList>
    </citation>
    <scope>NUCLEOTIDE SEQUENCE [LARGE SCALE GENOMIC DNA]</scope>
    <source>
        <strain evidence="9 10">DSM 25620</strain>
    </source>
</reference>
<dbReference type="Proteomes" id="UP000531231">
    <property type="component" value="Unassembled WGS sequence"/>
</dbReference>
<feature type="domain" description="Nudix hydrolase" evidence="8">
    <location>
        <begin position="34"/>
        <end position="239"/>
    </location>
</feature>
<gene>
    <name evidence="9" type="ORF">HNQ68_001386</name>
</gene>
<dbReference type="InterPro" id="IPR000086">
    <property type="entry name" value="NUDIX_hydrolase_dom"/>
</dbReference>
<dbReference type="InterPro" id="IPR015797">
    <property type="entry name" value="NUDIX_hydrolase-like_dom_sf"/>
</dbReference>
<keyword evidence="10" id="KW-1185">Reference proteome</keyword>
<dbReference type="GO" id="GO:0016818">
    <property type="term" value="F:hydrolase activity, acting on acid anhydrides, in phosphorus-containing anhydrides"/>
    <property type="evidence" value="ECO:0007669"/>
    <property type="project" value="InterPro"/>
</dbReference>
<evidence type="ECO:0000313" key="10">
    <source>
        <dbReference type="Proteomes" id="UP000531231"/>
    </source>
</evidence>